<dbReference type="GO" id="GO:0005886">
    <property type="term" value="C:plasma membrane"/>
    <property type="evidence" value="ECO:0007669"/>
    <property type="project" value="UniProtKB-SubCell"/>
</dbReference>
<dbReference type="PANTHER" id="PTHR30532:SF28">
    <property type="entry name" value="PETROBACTIN-BINDING PROTEIN YCLQ"/>
    <property type="match status" value="1"/>
</dbReference>
<dbReference type="PROSITE" id="PS50983">
    <property type="entry name" value="FE_B12_PBP"/>
    <property type="match status" value="1"/>
</dbReference>
<keyword evidence="4 6" id="KW-0732">Signal</keyword>
<feature type="signal peptide" evidence="6">
    <location>
        <begin position="1"/>
        <end position="21"/>
    </location>
</feature>
<dbReference type="RefSeq" id="WP_268780056.1">
    <property type="nucleotide sequence ID" value="NZ_JAPRAT010000015.1"/>
</dbReference>
<dbReference type="InterPro" id="IPR033870">
    <property type="entry name" value="FatB"/>
</dbReference>
<dbReference type="GO" id="GO:1901678">
    <property type="term" value="P:iron coordination entity transport"/>
    <property type="evidence" value="ECO:0007669"/>
    <property type="project" value="UniProtKB-ARBA"/>
</dbReference>
<comment type="similarity">
    <text evidence="2">Belongs to the bacterial solute-binding protein 8 family.</text>
</comment>
<dbReference type="GO" id="GO:0030288">
    <property type="term" value="C:outer membrane-bounded periplasmic space"/>
    <property type="evidence" value="ECO:0007669"/>
    <property type="project" value="TreeGrafter"/>
</dbReference>
<evidence type="ECO:0000256" key="2">
    <source>
        <dbReference type="ARBA" id="ARBA00008814"/>
    </source>
</evidence>
<evidence type="ECO:0000256" key="6">
    <source>
        <dbReference type="SAM" id="SignalP"/>
    </source>
</evidence>
<evidence type="ECO:0000313" key="8">
    <source>
        <dbReference type="EMBL" id="MCZ0703285.1"/>
    </source>
</evidence>
<dbReference type="Proteomes" id="UP001084197">
    <property type="component" value="Unassembled WGS sequence"/>
</dbReference>
<dbReference type="Gene3D" id="3.40.50.1980">
    <property type="entry name" value="Nitrogenase molybdenum iron protein domain"/>
    <property type="match status" value="2"/>
</dbReference>
<evidence type="ECO:0000256" key="3">
    <source>
        <dbReference type="ARBA" id="ARBA00022448"/>
    </source>
</evidence>
<dbReference type="CDD" id="cd01140">
    <property type="entry name" value="FatB"/>
    <property type="match status" value="1"/>
</dbReference>
<feature type="chain" id="PRO_5039939938" evidence="6">
    <location>
        <begin position="22"/>
        <end position="327"/>
    </location>
</feature>
<protein>
    <submittedName>
        <fullName evidence="8">Siderophore ABC transporter substrate-binding protein</fullName>
    </submittedName>
</protein>
<keyword evidence="3" id="KW-0813">Transport</keyword>
<accession>A0A9J6RCP8</accession>
<comment type="subcellular location">
    <subcellularLocation>
        <location evidence="1">Cell membrane</location>
        <topology evidence="1">Lipid-anchor</topology>
    </subcellularLocation>
</comment>
<dbReference type="InterPro" id="IPR051313">
    <property type="entry name" value="Bact_iron-sidero_bind"/>
</dbReference>
<dbReference type="AlphaFoldDB" id="A0A9J6RCP8"/>
<evidence type="ECO:0000256" key="1">
    <source>
        <dbReference type="ARBA" id="ARBA00004193"/>
    </source>
</evidence>
<reference evidence="8" key="1">
    <citation type="submission" date="2022-11" db="EMBL/GenBank/DDBJ databases">
        <title>WGS of Natronobacillus azotifigens 24KS-1, an anaerobic diazotrophic haloalkaliphile from soda-rich habitats.</title>
        <authorList>
            <person name="Sorokin D.Y."/>
            <person name="Merkel A.Y."/>
        </authorList>
    </citation>
    <scope>NUCLEOTIDE SEQUENCE</scope>
    <source>
        <strain evidence="8">24KS-1</strain>
    </source>
</reference>
<evidence type="ECO:0000313" key="9">
    <source>
        <dbReference type="Proteomes" id="UP001084197"/>
    </source>
</evidence>
<keyword evidence="9" id="KW-1185">Reference proteome</keyword>
<organism evidence="8 9">
    <name type="scientific">Natronobacillus azotifigens</name>
    <dbReference type="NCBI Taxonomy" id="472978"/>
    <lineage>
        <taxon>Bacteria</taxon>
        <taxon>Bacillati</taxon>
        <taxon>Bacillota</taxon>
        <taxon>Bacilli</taxon>
        <taxon>Bacillales</taxon>
        <taxon>Bacillaceae</taxon>
        <taxon>Natronobacillus</taxon>
    </lineage>
</organism>
<proteinExistence type="inferred from homology"/>
<evidence type="ECO:0000256" key="5">
    <source>
        <dbReference type="SAM" id="MobiDB-lite"/>
    </source>
</evidence>
<feature type="domain" description="Fe/B12 periplasmic-binding" evidence="7">
    <location>
        <begin position="70"/>
        <end position="327"/>
    </location>
</feature>
<feature type="region of interest" description="Disordered" evidence="5">
    <location>
        <begin position="25"/>
        <end position="47"/>
    </location>
</feature>
<dbReference type="PANTHER" id="PTHR30532">
    <property type="entry name" value="IRON III DICITRATE-BINDING PERIPLASMIC PROTEIN"/>
    <property type="match status" value="1"/>
</dbReference>
<dbReference type="InterPro" id="IPR002491">
    <property type="entry name" value="ABC_transptr_periplasmic_BD"/>
</dbReference>
<name>A0A9J6RCP8_9BACI</name>
<dbReference type="PROSITE" id="PS51257">
    <property type="entry name" value="PROKAR_LIPOPROTEIN"/>
    <property type="match status" value="1"/>
</dbReference>
<evidence type="ECO:0000259" key="7">
    <source>
        <dbReference type="PROSITE" id="PS50983"/>
    </source>
</evidence>
<dbReference type="Pfam" id="PF01497">
    <property type="entry name" value="Peripla_BP_2"/>
    <property type="match status" value="1"/>
</dbReference>
<dbReference type="SUPFAM" id="SSF53807">
    <property type="entry name" value="Helical backbone' metal receptor"/>
    <property type="match status" value="1"/>
</dbReference>
<dbReference type="EMBL" id="JAPRAT010000015">
    <property type="protein sequence ID" value="MCZ0703285.1"/>
    <property type="molecule type" value="Genomic_DNA"/>
</dbReference>
<evidence type="ECO:0000256" key="4">
    <source>
        <dbReference type="ARBA" id="ARBA00022729"/>
    </source>
</evidence>
<gene>
    <name evidence="8" type="ORF">OWO01_08670</name>
</gene>
<feature type="compositionally biased region" description="Low complexity" evidence="5">
    <location>
        <begin position="31"/>
        <end position="44"/>
    </location>
</feature>
<comment type="caution">
    <text evidence="8">The sequence shown here is derived from an EMBL/GenBank/DDBJ whole genome shotgun (WGS) entry which is preliminary data.</text>
</comment>
<sequence length="327" mass="35574">MKKLILLLLLFAVAIFTVACGADDTEETTGTQDATENQQEAQNNQDEEVATEVVVEHELGTTTVPVNPEKVVVFDFGTLDTLDYLGVDVAALPKGNIPEYLTQFDTDAYENAGTLFEPDFETLAHIDPDLIIISGRTQEAYEELSNLAPTIFMGVDTARYIESFEANITLLGEIFTKQTEVEDALGEITESVASLQALVSEDEPGLIILTNDGSLSAFGPGSRFGIIHDEFGISPVDEGIESATHGQSISFEYVTEMNPHYLFVMDRNAVTGGEHTASSTLDNDLINQTIAAEEDQIVYLTPDYWYLSSGGIVSVTEMIHEIAAALQ</sequence>